<gene>
    <name evidence="1" type="ORF">EV209_1815</name>
</gene>
<dbReference type="RefSeq" id="WP_130435113.1">
    <property type="nucleotide sequence ID" value="NZ_SGXF01000003.1"/>
</dbReference>
<evidence type="ECO:0000313" key="1">
    <source>
        <dbReference type="EMBL" id="RZT00501.1"/>
    </source>
</evidence>
<proteinExistence type="predicted"/>
<dbReference type="Proteomes" id="UP000292927">
    <property type="component" value="Unassembled WGS sequence"/>
</dbReference>
<dbReference type="EMBL" id="SGXF01000003">
    <property type="protein sequence ID" value="RZT00501.1"/>
    <property type="molecule type" value="Genomic_DNA"/>
</dbReference>
<dbReference type="Pfam" id="PF01663">
    <property type="entry name" value="Phosphodiest"/>
    <property type="match status" value="1"/>
</dbReference>
<name>A0A4Q7PKV7_9FIRM</name>
<dbReference type="AlphaFoldDB" id="A0A4Q7PKV7"/>
<dbReference type="InterPro" id="IPR017850">
    <property type="entry name" value="Alkaline_phosphatase_core_sf"/>
</dbReference>
<comment type="caution">
    <text evidence="1">The sequence shown here is derived from an EMBL/GenBank/DDBJ whole genome shotgun (WGS) entry which is preliminary data.</text>
</comment>
<keyword evidence="2" id="KW-1185">Reference proteome</keyword>
<dbReference type="InterPro" id="IPR002591">
    <property type="entry name" value="Phosphodiest/P_Trfase"/>
</dbReference>
<reference evidence="1 2" key="1">
    <citation type="submission" date="2019-02" db="EMBL/GenBank/DDBJ databases">
        <title>Genomic Encyclopedia of Type Strains, Phase IV (KMG-IV): sequencing the most valuable type-strain genomes for metagenomic binning, comparative biology and taxonomic classification.</title>
        <authorList>
            <person name="Goeker M."/>
        </authorList>
    </citation>
    <scope>NUCLEOTIDE SEQUENCE [LARGE SCALE GENOMIC DNA]</scope>
    <source>
        <strain evidence="1 2">DSM 29486</strain>
    </source>
</reference>
<organism evidence="1 2">
    <name type="scientific">Cuneatibacter caecimuris</name>
    <dbReference type="NCBI Taxonomy" id="1796618"/>
    <lineage>
        <taxon>Bacteria</taxon>
        <taxon>Bacillati</taxon>
        <taxon>Bacillota</taxon>
        <taxon>Clostridia</taxon>
        <taxon>Lachnospirales</taxon>
        <taxon>Lachnospiraceae</taxon>
        <taxon>Cuneatibacter</taxon>
    </lineage>
</organism>
<accession>A0A4Q7PKV7</accession>
<protein>
    <submittedName>
        <fullName evidence="1">Type I phosphodiesterase/nucleotide pyrophosphatase</fullName>
    </submittedName>
</protein>
<evidence type="ECO:0000313" key="2">
    <source>
        <dbReference type="Proteomes" id="UP000292927"/>
    </source>
</evidence>
<dbReference type="OrthoDB" id="1956004at2"/>
<sequence length="269" mass="30325">MGKFNKTCITGTAATAELLLGALPHQGAEAPLDAVLKKAGQAFGGERCSRIFMYNPDAIAMWFYEKHRKLFVPLEERCSLALKMLSVFPPVTPVCFASMYSGMQPEQHGIREYTKPVLRARTVFDELAAAGKKIAIVSTAGDSISEIFLERPVDYYIYPKKEECNQKALELIREDRHDMIVLYNGNYDYCIHRFGPEGLPSIHALKKNIAAFNSIYDEISASWAQHNTVLAFAPDHGCHRKFLLLGDHGINEPCDMNIMHFYSFLARKK</sequence>
<dbReference type="SUPFAM" id="SSF53649">
    <property type="entry name" value="Alkaline phosphatase-like"/>
    <property type="match status" value="1"/>
</dbReference>
<dbReference type="Gene3D" id="3.40.720.10">
    <property type="entry name" value="Alkaline Phosphatase, subunit A"/>
    <property type="match status" value="1"/>
</dbReference>